<comment type="caution">
    <text evidence="3">The sequence shown here is derived from an EMBL/GenBank/DDBJ whole genome shotgun (WGS) entry which is preliminary data.</text>
</comment>
<accession>A0AA38YSQ0</accession>
<dbReference type="AlphaFoldDB" id="A0AA38YSQ0"/>
<sequence length="412" mass="45232">MVETLRCLGCADRGMNSQKEDEPRSKPTMAKTYAEVTNMARGKERAAVRVEVTKEEVGRNLIKLDHCVIGTWNPNAAKGDDLRGWGIQLARTWSLKGNLGLAKMERGKVLMEFELLTEAEQAFKLGSISVGGIFLRLEKWRSETGCLREGEKSSEAWVRVVGLPVSLWERDILRRIGEACGGFLAVDYQTETMEELQWARLLVKRNGEALPNAVEVWIEELCYSVTLWWEVRPVMKVTTTGKRVPTTGERGKTVAMGEEVRGETSTRASERVNEAMEGSRLEAILLTADGTRGQSSGSGQSRDLTWSDDGLPGGPHVSGGLALLGQTKPSRWTKAAESSGRAPFGPVDPGIWKPTERAKSAGLLQRDGLDNQNPFSLFRAQPEEGLSAAECGRSPMRSPDAAISPFWAKDGL</sequence>
<organism evidence="3 4">
    <name type="scientific">Vitis rotundifolia</name>
    <name type="common">Muscadine grape</name>
    <dbReference type="NCBI Taxonomy" id="103349"/>
    <lineage>
        <taxon>Eukaryota</taxon>
        <taxon>Viridiplantae</taxon>
        <taxon>Streptophyta</taxon>
        <taxon>Embryophyta</taxon>
        <taxon>Tracheophyta</taxon>
        <taxon>Spermatophyta</taxon>
        <taxon>Magnoliopsida</taxon>
        <taxon>eudicotyledons</taxon>
        <taxon>Gunneridae</taxon>
        <taxon>Pentapetalae</taxon>
        <taxon>rosids</taxon>
        <taxon>Vitales</taxon>
        <taxon>Vitaceae</taxon>
        <taxon>Viteae</taxon>
        <taxon>Vitis</taxon>
    </lineage>
</organism>
<reference evidence="3 4" key="1">
    <citation type="journal article" date="2023" name="BMC Biotechnol.">
        <title>Vitis rotundifolia cv Carlos genome sequencing.</title>
        <authorList>
            <person name="Huff M."/>
            <person name="Hulse-Kemp A."/>
            <person name="Scheffler B."/>
            <person name="Youngblood R."/>
            <person name="Simpson S."/>
            <person name="Babiker E."/>
            <person name="Staton M."/>
        </authorList>
    </citation>
    <scope>NUCLEOTIDE SEQUENCE [LARGE SCALE GENOMIC DNA]</scope>
    <source>
        <tissue evidence="3">Leaf</tissue>
    </source>
</reference>
<evidence type="ECO:0000313" key="4">
    <source>
        <dbReference type="Proteomes" id="UP001168098"/>
    </source>
</evidence>
<evidence type="ECO:0000256" key="1">
    <source>
        <dbReference type="SAM" id="MobiDB-lite"/>
    </source>
</evidence>
<feature type="domain" description="DUF4283" evidence="2">
    <location>
        <begin position="64"/>
        <end position="146"/>
    </location>
</feature>
<feature type="region of interest" description="Disordered" evidence="1">
    <location>
        <begin position="332"/>
        <end position="352"/>
    </location>
</feature>
<feature type="region of interest" description="Disordered" evidence="1">
    <location>
        <begin position="288"/>
        <end position="320"/>
    </location>
</feature>
<dbReference type="InterPro" id="IPR025558">
    <property type="entry name" value="DUF4283"/>
</dbReference>
<gene>
    <name evidence="3" type="ORF">PVL29_024664</name>
</gene>
<dbReference type="EMBL" id="JARBHA010000018">
    <property type="protein sequence ID" value="KAJ9675822.1"/>
    <property type="molecule type" value="Genomic_DNA"/>
</dbReference>
<dbReference type="Proteomes" id="UP001168098">
    <property type="component" value="Unassembled WGS sequence"/>
</dbReference>
<proteinExistence type="predicted"/>
<feature type="compositionally biased region" description="Low complexity" evidence="1">
    <location>
        <begin position="290"/>
        <end position="302"/>
    </location>
</feature>
<dbReference type="PANTHER" id="PTHR34427:SF5">
    <property type="entry name" value="DUF4283 DOMAIN-CONTAINING PROTEIN"/>
    <property type="match status" value="1"/>
</dbReference>
<dbReference type="Pfam" id="PF14111">
    <property type="entry name" value="DUF4283"/>
    <property type="match status" value="1"/>
</dbReference>
<protein>
    <recommendedName>
        <fullName evidence="2">DUF4283 domain-containing protein</fullName>
    </recommendedName>
</protein>
<evidence type="ECO:0000313" key="3">
    <source>
        <dbReference type="EMBL" id="KAJ9675822.1"/>
    </source>
</evidence>
<evidence type="ECO:0000259" key="2">
    <source>
        <dbReference type="Pfam" id="PF14111"/>
    </source>
</evidence>
<dbReference type="PANTHER" id="PTHR34427">
    <property type="entry name" value="DUF4283 DOMAIN PROTEIN"/>
    <property type="match status" value="1"/>
</dbReference>
<name>A0AA38YSQ0_VITRO</name>
<keyword evidence="4" id="KW-1185">Reference proteome</keyword>